<dbReference type="EMBL" id="JAFBEH010000026">
    <property type="protein sequence ID" value="MBM7643038.1"/>
    <property type="molecule type" value="Genomic_DNA"/>
</dbReference>
<reference evidence="3 4" key="1">
    <citation type="submission" date="2021-01" db="EMBL/GenBank/DDBJ databases">
        <title>Genomic Encyclopedia of Type Strains, Phase IV (KMG-IV): sequencing the most valuable type-strain genomes for metagenomic binning, comparative biology and taxonomic classification.</title>
        <authorList>
            <person name="Goeker M."/>
        </authorList>
    </citation>
    <scope>NUCLEOTIDE SEQUENCE [LARGE SCALE GENOMIC DNA]</scope>
    <source>
        <strain evidence="3 4">DSM 27382</strain>
    </source>
</reference>
<organism evidence="3 4">
    <name type="scientific">Streptococcus loxodontisalivarius</name>
    <dbReference type="NCBI Taxonomy" id="1349415"/>
    <lineage>
        <taxon>Bacteria</taxon>
        <taxon>Bacillati</taxon>
        <taxon>Bacillota</taxon>
        <taxon>Bacilli</taxon>
        <taxon>Lactobacillales</taxon>
        <taxon>Streptococcaceae</taxon>
        <taxon>Streptococcus</taxon>
    </lineage>
</organism>
<dbReference type="PANTHER" id="PTHR23088">
    <property type="entry name" value="NITRILASE-RELATED"/>
    <property type="match status" value="1"/>
</dbReference>
<dbReference type="CDD" id="cd07583">
    <property type="entry name" value="nitrilase_5"/>
    <property type="match status" value="1"/>
</dbReference>
<accession>A0ABS2PSM1</accession>
<evidence type="ECO:0000259" key="2">
    <source>
        <dbReference type="PROSITE" id="PS50263"/>
    </source>
</evidence>
<feature type="domain" description="CN hydrolase" evidence="2">
    <location>
        <begin position="1"/>
        <end position="238"/>
    </location>
</feature>
<dbReference type="InterPro" id="IPR003010">
    <property type="entry name" value="C-N_Hydrolase"/>
</dbReference>
<dbReference type="InterPro" id="IPR036526">
    <property type="entry name" value="C-N_Hydrolase_sf"/>
</dbReference>
<dbReference type="Gene3D" id="3.60.110.10">
    <property type="entry name" value="Carbon-nitrogen hydrolase"/>
    <property type="match status" value="1"/>
</dbReference>
<dbReference type="RefSeq" id="WP_205009914.1">
    <property type="nucleotide sequence ID" value="NZ_JAFBEH010000026.1"/>
</dbReference>
<evidence type="ECO:0000313" key="3">
    <source>
        <dbReference type="EMBL" id="MBM7643038.1"/>
    </source>
</evidence>
<proteinExistence type="inferred from homology"/>
<comment type="caution">
    <text evidence="3">The sequence shown here is derived from an EMBL/GenBank/DDBJ whole genome shotgun (WGS) entry which is preliminary data.</text>
</comment>
<dbReference type="SUPFAM" id="SSF56317">
    <property type="entry name" value="Carbon-nitrogen hydrolase"/>
    <property type="match status" value="1"/>
</dbReference>
<dbReference type="Proteomes" id="UP000697472">
    <property type="component" value="Unassembled WGS sequence"/>
</dbReference>
<keyword evidence="4" id="KW-1185">Reference proteome</keyword>
<evidence type="ECO:0000313" key="4">
    <source>
        <dbReference type="Proteomes" id="UP000697472"/>
    </source>
</evidence>
<comment type="similarity">
    <text evidence="1">Belongs to the carbon-nitrogen hydrolase superfamily. NIT1/NIT2 family.</text>
</comment>
<name>A0ABS2PSM1_9STRE</name>
<sequence>MKVALVQMDVVHGRPEINKRTVLRFLEEAVLEKPDVIVLPEMWNTGYDLEHLADLADENGRDSLDFLSSFAKKHAVNLLAGSIANKKSDGYYNTSFAIDREGNLLSSYDKVHLFGLMSEADYLQAGQSESHFSFDGRACSAAICYDIRFPEWIRTLMSRGSQLLFVVAQWPEARQEQWEILLRARAVENQAYLVAVNRVGQSPDNVFSGHSMVVDPLGRLVLQAPDHQEGVFYCNLDFELVSQVRGQIPVFDDRRPELYR</sequence>
<dbReference type="PANTHER" id="PTHR23088:SF27">
    <property type="entry name" value="DEAMINATED GLUTATHIONE AMIDASE"/>
    <property type="match status" value="1"/>
</dbReference>
<dbReference type="Pfam" id="PF00795">
    <property type="entry name" value="CN_hydrolase"/>
    <property type="match status" value="1"/>
</dbReference>
<evidence type="ECO:0000256" key="1">
    <source>
        <dbReference type="ARBA" id="ARBA00010613"/>
    </source>
</evidence>
<protein>
    <submittedName>
        <fullName evidence="3">Amidohydrolase</fullName>
    </submittedName>
</protein>
<dbReference type="PROSITE" id="PS50263">
    <property type="entry name" value="CN_HYDROLASE"/>
    <property type="match status" value="1"/>
</dbReference>
<gene>
    <name evidence="3" type="ORF">JOC28_001339</name>
</gene>